<dbReference type="Gene3D" id="3.40.50.300">
    <property type="entry name" value="P-loop containing nucleotide triphosphate hydrolases"/>
    <property type="match status" value="1"/>
</dbReference>
<dbReference type="SUPFAM" id="SSF48452">
    <property type="entry name" value="TPR-like"/>
    <property type="match status" value="2"/>
</dbReference>
<dbReference type="GO" id="GO:0000160">
    <property type="term" value="P:phosphorelay signal transduction system"/>
    <property type="evidence" value="ECO:0007669"/>
    <property type="project" value="InterPro"/>
</dbReference>
<evidence type="ECO:0000256" key="2">
    <source>
        <dbReference type="ARBA" id="ARBA00023015"/>
    </source>
</evidence>
<keyword evidence="4" id="KW-0804">Transcription</keyword>
<keyword evidence="9" id="KW-1185">Reference proteome</keyword>
<dbReference type="InterPro" id="IPR002182">
    <property type="entry name" value="NB-ARC"/>
</dbReference>
<protein>
    <submittedName>
        <fullName evidence="8">Winged helix-turn-helix domain-containing protein</fullName>
    </submittedName>
</protein>
<dbReference type="Gene3D" id="1.25.40.10">
    <property type="entry name" value="Tetratricopeptide repeat domain"/>
    <property type="match status" value="2"/>
</dbReference>
<dbReference type="InterPro" id="IPR036388">
    <property type="entry name" value="WH-like_DNA-bd_sf"/>
</dbReference>
<gene>
    <name evidence="8" type="ORF">Daura_21070</name>
</gene>
<dbReference type="OrthoDB" id="7628974at2"/>
<feature type="domain" description="OmpR/PhoB-type" evidence="7">
    <location>
        <begin position="1"/>
        <end position="95"/>
    </location>
</feature>
<dbReference type="SUPFAM" id="SSF46894">
    <property type="entry name" value="C-terminal effector domain of the bipartite response regulators"/>
    <property type="match status" value="1"/>
</dbReference>
<evidence type="ECO:0000256" key="5">
    <source>
        <dbReference type="PROSITE-ProRule" id="PRU01091"/>
    </source>
</evidence>
<dbReference type="SMART" id="SM01043">
    <property type="entry name" value="BTAD"/>
    <property type="match status" value="1"/>
</dbReference>
<evidence type="ECO:0000256" key="4">
    <source>
        <dbReference type="ARBA" id="ARBA00023163"/>
    </source>
</evidence>
<dbReference type="InterPro" id="IPR001867">
    <property type="entry name" value="OmpR/PhoB-type_DNA-bd"/>
</dbReference>
<dbReference type="PANTHER" id="PTHR35807:SF1">
    <property type="entry name" value="TRANSCRIPTIONAL REGULATOR REDD"/>
    <property type="match status" value="1"/>
</dbReference>
<name>A0A9Q9IRF4_9ACTN</name>
<dbReference type="GO" id="GO:0043531">
    <property type="term" value="F:ADP binding"/>
    <property type="evidence" value="ECO:0007669"/>
    <property type="project" value="InterPro"/>
</dbReference>
<dbReference type="CDD" id="cd15831">
    <property type="entry name" value="BTAD"/>
    <property type="match status" value="1"/>
</dbReference>
<dbReference type="InterPro" id="IPR051677">
    <property type="entry name" value="AfsR-DnrI-RedD_regulator"/>
</dbReference>
<feature type="DNA-binding region" description="OmpR/PhoB-type" evidence="5">
    <location>
        <begin position="1"/>
        <end position="95"/>
    </location>
</feature>
<proteinExistence type="inferred from homology"/>
<dbReference type="Gene3D" id="1.10.10.10">
    <property type="entry name" value="Winged helix-like DNA-binding domain superfamily/Winged helix DNA-binding domain"/>
    <property type="match status" value="1"/>
</dbReference>
<evidence type="ECO:0000256" key="3">
    <source>
        <dbReference type="ARBA" id="ARBA00023125"/>
    </source>
</evidence>
<evidence type="ECO:0000313" key="9">
    <source>
        <dbReference type="Proteomes" id="UP001058003"/>
    </source>
</evidence>
<dbReference type="SMART" id="SM00862">
    <property type="entry name" value="Trans_reg_C"/>
    <property type="match status" value="1"/>
</dbReference>
<dbReference type="InterPro" id="IPR005158">
    <property type="entry name" value="BTAD"/>
</dbReference>
<sequence>MAPATTPARYRLLGPVRLGERTPSAAKLRVVAATLLIRAGDVVSADCLIEELWGEHPPRTATTTLQVYVSQLRKQLEPAAGGPIVTRAPGYVMQVGPDEVDLSRFETLRRDGRAALQRHDQAEAARLLRAATALWSGPPLADIPHGPVLMSAAARLQELQLDALEHLFAAELQLGHHREIIAELLALADEHQLRERLHAQLMLALHRSDRQADALRVFGRIRRRLADELGTDPGTDLRELHQRVLRFDPGLEWRGGGRPPEPIVWLPRPVADFTGRDAELARAVELLGDGGPRTTRVLSIAGKAGVGKTAFALALAHRLSDRFHDGRLFANLRSSEGAPLDATQSVQRLLRAFPAGAGNDVTGELSGDLEGLLVTLQRVIAGRRLLIVLDDAVSERQIRGILAATGECTVLITGRRILTAIEGARHVVLPVLDQAAACELLAATGGDRITADRRAAARIARLCGHLPLALRVAGASLAMRPQWTAAGLAARLADEPARLSLLTVGDIDVRSNLLVGYREVSPAAQRAMRLLAVAPAQDFAAWTAAALLGAASGDAEQVITELVHAQLLEHRSVVGRPGRFGFHVLLRALAVELLAEEPADARAAAVERWCRTATDLARHADALLTPGRALDLPGDPAPRPPDGATGGAGMNGMNGMNGVVGDAPLRWFDVEAAGLVTAVRRAHAAGLWPLVWRLADALSGYFQVSAGWDDWGEVLGLALDAARRAGNGTAEAVAELSLGELAWQRRQVPEATAAFERAHRWARSSGCRPVEAHGLIGLADVSLEHGLGDRARRLYAQGLILCRADGDVRGATDALRGLALVELRRGERDAALHRFAECGRAADQLGDPRWREFAHRVAERIRREPSRGGAMAAIEMRPGVWMFGAA</sequence>
<dbReference type="Pfam" id="PF00931">
    <property type="entry name" value="NB-ARC"/>
    <property type="match status" value="1"/>
</dbReference>
<dbReference type="KEGG" id="daur:Daura_21070"/>
<keyword evidence="2" id="KW-0805">Transcription regulation</keyword>
<evidence type="ECO:0000256" key="1">
    <source>
        <dbReference type="ARBA" id="ARBA00005820"/>
    </source>
</evidence>
<dbReference type="AlphaFoldDB" id="A0A9Q9IRF4"/>
<dbReference type="InterPro" id="IPR027417">
    <property type="entry name" value="P-loop_NTPase"/>
</dbReference>
<organism evidence="8 9">
    <name type="scientific">Dactylosporangium aurantiacum</name>
    <dbReference type="NCBI Taxonomy" id="35754"/>
    <lineage>
        <taxon>Bacteria</taxon>
        <taxon>Bacillati</taxon>
        <taxon>Actinomycetota</taxon>
        <taxon>Actinomycetes</taxon>
        <taxon>Micromonosporales</taxon>
        <taxon>Micromonosporaceae</taxon>
        <taxon>Dactylosporangium</taxon>
    </lineage>
</organism>
<dbReference type="GO" id="GO:0003677">
    <property type="term" value="F:DNA binding"/>
    <property type="evidence" value="ECO:0007669"/>
    <property type="project" value="UniProtKB-UniRule"/>
</dbReference>
<dbReference type="RefSeq" id="WP_033364672.1">
    <property type="nucleotide sequence ID" value="NZ_CP073767.1"/>
</dbReference>
<dbReference type="Pfam" id="PF03704">
    <property type="entry name" value="BTAD"/>
    <property type="match status" value="1"/>
</dbReference>
<dbReference type="PROSITE" id="PS51755">
    <property type="entry name" value="OMPR_PHOB"/>
    <property type="match status" value="1"/>
</dbReference>
<dbReference type="InterPro" id="IPR016032">
    <property type="entry name" value="Sig_transdc_resp-reg_C-effctor"/>
</dbReference>
<dbReference type="InterPro" id="IPR011990">
    <property type="entry name" value="TPR-like_helical_dom_sf"/>
</dbReference>
<dbReference type="PRINTS" id="PR00364">
    <property type="entry name" value="DISEASERSIST"/>
</dbReference>
<dbReference type="EMBL" id="CP073767">
    <property type="protein sequence ID" value="UWZ58447.1"/>
    <property type="molecule type" value="Genomic_DNA"/>
</dbReference>
<comment type="similarity">
    <text evidence="1">Belongs to the AfsR/DnrI/RedD regulatory family.</text>
</comment>
<evidence type="ECO:0000313" key="8">
    <source>
        <dbReference type="EMBL" id="UWZ58447.1"/>
    </source>
</evidence>
<evidence type="ECO:0000259" key="7">
    <source>
        <dbReference type="PROSITE" id="PS51755"/>
    </source>
</evidence>
<feature type="region of interest" description="Disordered" evidence="6">
    <location>
        <begin position="628"/>
        <end position="650"/>
    </location>
</feature>
<accession>A0A9Q9IRF4</accession>
<dbReference type="SUPFAM" id="SSF52540">
    <property type="entry name" value="P-loop containing nucleoside triphosphate hydrolases"/>
    <property type="match status" value="1"/>
</dbReference>
<evidence type="ECO:0000256" key="6">
    <source>
        <dbReference type="SAM" id="MobiDB-lite"/>
    </source>
</evidence>
<dbReference type="PANTHER" id="PTHR35807">
    <property type="entry name" value="TRANSCRIPTIONAL REGULATOR REDD-RELATED"/>
    <property type="match status" value="1"/>
</dbReference>
<reference evidence="8" key="1">
    <citation type="submission" date="2021-04" db="EMBL/GenBank/DDBJ databases">
        <title>Dactylosporangium aurantiacum NRRL B-8018 full assembly.</title>
        <authorList>
            <person name="Hartkoorn R.C."/>
            <person name="Beaudoing E."/>
            <person name="Hot D."/>
        </authorList>
    </citation>
    <scope>NUCLEOTIDE SEQUENCE</scope>
    <source>
        <strain evidence="8">NRRL B-8018</strain>
    </source>
</reference>
<dbReference type="Proteomes" id="UP001058003">
    <property type="component" value="Chromosome"/>
</dbReference>
<keyword evidence="3 5" id="KW-0238">DNA-binding</keyword>
<dbReference type="Pfam" id="PF00486">
    <property type="entry name" value="Trans_reg_C"/>
    <property type="match status" value="1"/>
</dbReference>
<dbReference type="GO" id="GO:0006355">
    <property type="term" value="P:regulation of DNA-templated transcription"/>
    <property type="evidence" value="ECO:0007669"/>
    <property type="project" value="InterPro"/>
</dbReference>